<evidence type="ECO:0000313" key="3">
    <source>
        <dbReference type="EMBL" id="SBW12696.1"/>
    </source>
</evidence>
<protein>
    <recommendedName>
        <fullName evidence="2">Phage-Barnase-EndoU-ColicinE5/D-RelE-like nuclease domain-containing protein</fullName>
    </recommendedName>
</protein>
<proteinExistence type="predicted"/>
<reference evidence="3" key="1">
    <citation type="submission" date="2016-04" db="EMBL/GenBank/DDBJ databases">
        <authorList>
            <person name="Evans L.H."/>
            <person name="Alamgir A."/>
            <person name="Owens N."/>
            <person name="Weber N.D."/>
            <person name="Virtaneva K."/>
            <person name="Barbian K."/>
            <person name="Babar A."/>
            <person name="Rosenke K."/>
        </authorList>
    </citation>
    <scope>NUCLEOTIDE SEQUENCE</scope>
    <source>
        <strain evidence="3">86</strain>
    </source>
</reference>
<dbReference type="AlphaFoldDB" id="A0A212KLT5"/>
<feature type="coiled-coil region" evidence="1">
    <location>
        <begin position="487"/>
        <end position="514"/>
    </location>
</feature>
<sequence length="832" mass="89542">MPFLDLENNMIGGTPGSAGPTSGIGANFGAAFDDQARNNSQFAAEATLEEVYGENQSRVSAMTGEALSAYTLPVYLAAARRVTGGAEPKREDVTPVFWSQWEDFQKREAQLAELKLAHPEVMTFADVLTEARKRAGDTETQADDLYERAGVGGKVAAFVGRMAGSFTWRDPMNLGTLGLGGFGRNFGLRVATEAGANSTVEAINQFYGVEEGRKLLGLRDANPWESIAAAGAGAAVLRGAAEGVGPAFRAAEARISPARARARVVADTINQGVDSPEFARAIATGRFSDADVLARLDGMPQTPTVRAARSAVEDDLDLRGSNPYGDGHEAAVLHERKLENAIRALNGDDLRSSTAIGRVIDMAGGARITVDDFDAMRGAEIERAARLEAPDAFRALDEADAKVRDLDARIAELSDAIREPSVGEAVSMVDPETGGRIRAIEDELEQPISAPRRKALEAELETVIANAPIAAAERVVNDTRIGPTKQIQFLENSRRAARRAYRSARRNVEAAMQRSAGRIEAQARLGGRLARQQMRDVAIAAETSGLRGMSIPQSLYPVREVMETMRRLVDEFDGKASDIARSIVERNARAPEGGGGAPVSQQHGPFGPMFTEYRHDAAGAIKRLSEEKNGEAIGALHHPDVGDIDLVWGQEGTGKSDGYGLAKIVRWHPEVLNDLQGILSGMKVRSRSTNRVRLESQDYEGAVRLAWDGQDKRWLLTAYQKDDVKGGGAPTTNMSAKFQADASPPDHPSDTIVDRIIENFHKSEIARTAGETVGNTGMDIGLDELVDGDLRIPIGVIGDDGRMVPQVMTVREILADMAEDQKLAEAMRVCSL</sequence>
<evidence type="ECO:0000259" key="2">
    <source>
        <dbReference type="Pfam" id="PF18809"/>
    </source>
</evidence>
<dbReference type="Pfam" id="PF18809">
    <property type="entry name" value="PBECR1"/>
    <property type="match status" value="1"/>
</dbReference>
<dbReference type="EMBL" id="FLUO01000003">
    <property type="protein sequence ID" value="SBW12696.1"/>
    <property type="molecule type" value="Genomic_DNA"/>
</dbReference>
<organism evidence="3">
    <name type="scientific">uncultured Alphaproteobacteria bacterium</name>
    <dbReference type="NCBI Taxonomy" id="91750"/>
    <lineage>
        <taxon>Bacteria</taxon>
        <taxon>Pseudomonadati</taxon>
        <taxon>Pseudomonadota</taxon>
        <taxon>Alphaproteobacteria</taxon>
        <taxon>environmental samples</taxon>
    </lineage>
</organism>
<keyword evidence="1" id="KW-0175">Coiled coil</keyword>
<accession>A0A212KLT5</accession>
<gene>
    <name evidence="3" type="ORF">KL86APRO_30187</name>
</gene>
<name>A0A212KLT5_9PROT</name>
<evidence type="ECO:0000256" key="1">
    <source>
        <dbReference type="SAM" id="Coils"/>
    </source>
</evidence>
<dbReference type="InterPro" id="IPR041092">
    <property type="entry name" value="PBECR1"/>
</dbReference>
<feature type="domain" description="Phage-Barnase-EndoU-ColicinE5/D-RelE-like nuclease" evidence="2">
    <location>
        <begin position="636"/>
        <end position="722"/>
    </location>
</feature>